<dbReference type="Gene3D" id="3.40.50.1000">
    <property type="entry name" value="HAD superfamily/HAD-like"/>
    <property type="match status" value="1"/>
</dbReference>
<evidence type="ECO:0000313" key="1">
    <source>
        <dbReference type="EMBL" id="EGK59802.1"/>
    </source>
</evidence>
<dbReference type="InterPro" id="IPR036412">
    <property type="entry name" value="HAD-like_sf"/>
</dbReference>
<name>F5RMB1_9FIRM</name>
<dbReference type="Proteomes" id="UP000004067">
    <property type="component" value="Unassembled WGS sequence"/>
</dbReference>
<evidence type="ECO:0000313" key="2">
    <source>
        <dbReference type="Proteomes" id="UP000004067"/>
    </source>
</evidence>
<dbReference type="PANTHER" id="PTHR10000:SF8">
    <property type="entry name" value="HAD SUPERFAMILY HYDROLASE-LIKE, TYPE 3"/>
    <property type="match status" value="1"/>
</dbReference>
<gene>
    <name evidence="1" type="ORF">HMPREF9081_1397</name>
</gene>
<dbReference type="eggNOG" id="COG0561">
    <property type="taxonomic scope" value="Bacteria"/>
</dbReference>
<dbReference type="AlphaFoldDB" id="F5RMB1"/>
<dbReference type="Gene3D" id="3.30.1240.10">
    <property type="match status" value="1"/>
</dbReference>
<reference evidence="1 2" key="1">
    <citation type="submission" date="2011-04" db="EMBL/GenBank/DDBJ databases">
        <authorList>
            <person name="Muzny D."/>
            <person name="Qin X."/>
            <person name="Deng J."/>
            <person name="Jiang H."/>
            <person name="Liu Y."/>
            <person name="Qu J."/>
            <person name="Song X.-Z."/>
            <person name="Zhang L."/>
            <person name="Thornton R."/>
            <person name="Coyle M."/>
            <person name="Francisco L."/>
            <person name="Jackson L."/>
            <person name="Javaid M."/>
            <person name="Korchina V."/>
            <person name="Kovar C."/>
            <person name="Mata R."/>
            <person name="Mathew T."/>
            <person name="Ngo R."/>
            <person name="Nguyen L."/>
            <person name="Nguyen N."/>
            <person name="Okwuonu G."/>
            <person name="Ongeri F."/>
            <person name="Pham C."/>
            <person name="Simmons D."/>
            <person name="Wilczek-Boney K."/>
            <person name="Hale W."/>
            <person name="Jakkamsetti A."/>
            <person name="Pham P."/>
            <person name="Ruth R."/>
            <person name="San Lucas F."/>
            <person name="Warren J."/>
            <person name="Zhang J."/>
            <person name="Zhao Z."/>
            <person name="Zhou C."/>
            <person name="Zhu D."/>
            <person name="Lee S."/>
            <person name="Bess C."/>
            <person name="Blankenburg K."/>
            <person name="Forbes L."/>
            <person name="Fu Q."/>
            <person name="Gubbala S."/>
            <person name="Hirani K."/>
            <person name="Jayaseelan J.C."/>
            <person name="Lara F."/>
            <person name="Munidasa M."/>
            <person name="Palculict T."/>
            <person name="Patil S."/>
            <person name="Pu L.-L."/>
            <person name="Saada N."/>
            <person name="Tang L."/>
            <person name="Weissenberger G."/>
            <person name="Zhu Y."/>
            <person name="Hemphill L."/>
            <person name="Shang Y."/>
            <person name="Youmans B."/>
            <person name="Ayvaz T."/>
            <person name="Ross M."/>
            <person name="Santibanez J."/>
            <person name="Aqrawi P."/>
            <person name="Gross S."/>
            <person name="Joshi V."/>
            <person name="Fowler G."/>
            <person name="Nazareth L."/>
            <person name="Reid J."/>
            <person name="Worley K."/>
            <person name="Petrosino J."/>
            <person name="Highlander S."/>
            <person name="Gibbs R."/>
        </authorList>
    </citation>
    <scope>NUCLEOTIDE SEQUENCE [LARGE SCALE GENOMIC DNA]</scope>
    <source>
        <strain evidence="1 2">DSM 2778</strain>
    </source>
</reference>
<dbReference type="HOGENOM" id="CLU_044146_0_2_9"/>
<dbReference type="GO" id="GO:0016791">
    <property type="term" value="F:phosphatase activity"/>
    <property type="evidence" value="ECO:0007669"/>
    <property type="project" value="UniProtKB-ARBA"/>
</dbReference>
<dbReference type="GO" id="GO:0000287">
    <property type="term" value="F:magnesium ion binding"/>
    <property type="evidence" value="ECO:0007669"/>
    <property type="project" value="TreeGrafter"/>
</dbReference>
<keyword evidence="1" id="KW-0378">Hydrolase</keyword>
<dbReference type="InterPro" id="IPR023214">
    <property type="entry name" value="HAD_sf"/>
</dbReference>
<dbReference type="Pfam" id="PF08282">
    <property type="entry name" value="Hydrolase_3"/>
    <property type="match status" value="1"/>
</dbReference>
<dbReference type="EMBL" id="AFHQ01000033">
    <property type="protein sequence ID" value="EGK59802.1"/>
    <property type="molecule type" value="Genomic_DNA"/>
</dbReference>
<comment type="caution">
    <text evidence="1">The sequence shown here is derived from an EMBL/GenBank/DDBJ whole genome shotgun (WGS) entry which is preliminary data.</text>
</comment>
<sequence>MREIGGIQSMKIAFSDYDGTLSVPEEGVATETIASIHAWRDAGNKFGIVTGRDYSLIDKEARAYQIPVDFYICCNGAAIHETDGSVISSTPLSYDIMKAFFPSQHVLNYTDGMLFFTPEQAYTYRLRTDVPASFLTPLNSIEDAMNLKDVVQIGMRFRDTEEAVKAFAAIEEDFPQQFTGNINRQFLDLNHASVNKSTGIETLIQWKRWDSAELLIIGDDRNDLVMIEKYKGFTVQRAQSFMHEAAYAVYGSVGAMLRDHL</sequence>
<dbReference type="PANTHER" id="PTHR10000">
    <property type="entry name" value="PHOSPHOSERINE PHOSPHATASE"/>
    <property type="match status" value="1"/>
</dbReference>
<proteinExistence type="predicted"/>
<dbReference type="SUPFAM" id="SSF56784">
    <property type="entry name" value="HAD-like"/>
    <property type="match status" value="1"/>
</dbReference>
<protein>
    <submittedName>
        <fullName evidence="1">HAD-superfamily hydrolase</fullName>
    </submittedName>
</protein>
<keyword evidence="2" id="KW-1185">Reference proteome</keyword>
<accession>F5RMB1</accession>
<dbReference type="STRING" id="888060.HMPREF9081_1397"/>
<organism evidence="1 2">
    <name type="scientific">Centipeda periodontii DSM 2778</name>
    <dbReference type="NCBI Taxonomy" id="888060"/>
    <lineage>
        <taxon>Bacteria</taxon>
        <taxon>Bacillati</taxon>
        <taxon>Bacillota</taxon>
        <taxon>Negativicutes</taxon>
        <taxon>Selenomonadales</taxon>
        <taxon>Selenomonadaceae</taxon>
        <taxon>Centipeda</taxon>
    </lineage>
</organism>
<dbReference type="GO" id="GO:0005829">
    <property type="term" value="C:cytosol"/>
    <property type="evidence" value="ECO:0007669"/>
    <property type="project" value="TreeGrafter"/>
</dbReference>